<reference evidence="2 3" key="1">
    <citation type="submission" date="2018-05" db="EMBL/GenBank/DDBJ databases">
        <title>Whole genome sequencing for identification of molecular markers to develop diagnostic detection tools for the regulated plant pathogen Lachnellula willkommii.</title>
        <authorList>
            <person name="Giroux E."/>
            <person name="Bilodeau G."/>
        </authorList>
    </citation>
    <scope>NUCLEOTIDE SEQUENCE [LARGE SCALE GENOMIC DNA]</scope>
    <source>
        <strain evidence="2 3">CBS 625.97</strain>
    </source>
</reference>
<feature type="transmembrane region" description="Helical" evidence="1">
    <location>
        <begin position="144"/>
        <end position="163"/>
    </location>
</feature>
<keyword evidence="3" id="KW-1185">Reference proteome</keyword>
<keyword evidence="1" id="KW-0812">Transmembrane</keyword>
<name>A0A7D8YHF0_9HELO</name>
<dbReference type="PANTHER" id="PTHR31726">
    <property type="entry name" value="PROTEIN ICE2"/>
    <property type="match status" value="1"/>
</dbReference>
<feature type="transmembrane region" description="Helical" evidence="1">
    <location>
        <begin position="329"/>
        <end position="355"/>
    </location>
</feature>
<feature type="non-terminal residue" evidence="2">
    <location>
        <position position="466"/>
    </location>
</feature>
<dbReference type="Pfam" id="PF08426">
    <property type="entry name" value="ICE2"/>
    <property type="match status" value="1"/>
</dbReference>
<dbReference type="GO" id="GO:0032541">
    <property type="term" value="C:cortical endoplasmic reticulum"/>
    <property type="evidence" value="ECO:0007669"/>
    <property type="project" value="TreeGrafter"/>
</dbReference>
<dbReference type="PANTHER" id="PTHR31726:SF2">
    <property type="entry name" value="PROTEIN ICE2"/>
    <property type="match status" value="1"/>
</dbReference>
<dbReference type="GO" id="GO:0048309">
    <property type="term" value="P:endoplasmic reticulum inheritance"/>
    <property type="evidence" value="ECO:0007669"/>
    <property type="project" value="TreeGrafter"/>
</dbReference>
<dbReference type="InterPro" id="IPR013635">
    <property type="entry name" value="Ice2"/>
</dbReference>
<feature type="transmembrane region" description="Helical" evidence="1">
    <location>
        <begin position="266"/>
        <end position="283"/>
    </location>
</feature>
<comment type="caution">
    <text evidence="2">The sequence shown here is derived from an EMBL/GenBank/DDBJ whole genome shotgun (WGS) entry which is preliminary data.</text>
</comment>
<accession>A0A7D8YHF0</accession>
<dbReference type="EMBL" id="QGMG01001113">
    <property type="protein sequence ID" value="TVY50493.1"/>
    <property type="molecule type" value="Genomic_DNA"/>
</dbReference>
<feature type="transmembrane region" description="Helical" evidence="1">
    <location>
        <begin position="203"/>
        <end position="223"/>
    </location>
</feature>
<keyword evidence="1" id="KW-1133">Transmembrane helix</keyword>
<dbReference type="GO" id="GO:0097038">
    <property type="term" value="C:perinuclear endoplasmic reticulum"/>
    <property type="evidence" value="ECO:0007669"/>
    <property type="project" value="TreeGrafter"/>
</dbReference>
<keyword evidence="1" id="KW-0472">Membrane</keyword>
<evidence type="ECO:0000313" key="3">
    <source>
        <dbReference type="Proteomes" id="UP000481288"/>
    </source>
</evidence>
<dbReference type="GO" id="GO:0005789">
    <property type="term" value="C:endoplasmic reticulum membrane"/>
    <property type="evidence" value="ECO:0007669"/>
    <property type="project" value="TreeGrafter"/>
</dbReference>
<evidence type="ECO:0000256" key="1">
    <source>
        <dbReference type="SAM" id="Phobius"/>
    </source>
</evidence>
<feature type="transmembrane region" description="Helical" evidence="1">
    <location>
        <begin position="431"/>
        <end position="450"/>
    </location>
</feature>
<gene>
    <name evidence="2" type="ORF">LCER1_G007842</name>
</gene>
<feature type="transmembrane region" description="Helical" evidence="1">
    <location>
        <begin position="235"/>
        <end position="254"/>
    </location>
</feature>
<evidence type="ECO:0000313" key="2">
    <source>
        <dbReference type="EMBL" id="TVY50493.1"/>
    </source>
</evidence>
<protein>
    <recommendedName>
        <fullName evidence="4">ER membrane protein</fullName>
    </recommendedName>
</protein>
<dbReference type="OrthoDB" id="5577218at2759"/>
<dbReference type="GO" id="GO:0000921">
    <property type="term" value="P:septin ring assembly"/>
    <property type="evidence" value="ECO:0007669"/>
    <property type="project" value="TreeGrafter"/>
</dbReference>
<dbReference type="AlphaFoldDB" id="A0A7D8YHF0"/>
<feature type="non-terminal residue" evidence="2">
    <location>
        <position position="1"/>
    </location>
</feature>
<dbReference type="Proteomes" id="UP000481288">
    <property type="component" value="Unassembled WGS sequence"/>
</dbReference>
<feature type="transmembrane region" description="Helical" evidence="1">
    <location>
        <begin position="388"/>
        <end position="411"/>
    </location>
</feature>
<evidence type="ECO:0008006" key="4">
    <source>
        <dbReference type="Google" id="ProtNLM"/>
    </source>
</evidence>
<sequence length="466" mass="51060">TTTRSQDQPPETNLTPFKDNQGWISRTLSWASFTARCGANSADVVLSSSLLRYISPFNYSLDTHSLRCRRTGLWAGFFFEFILTSDSGRVKDTMGADTTYQHGAVDFVAGVINMEFAVDANASGDWVARTFDRKRAQDTGFKEWIFGSGGLLEAMTVGTWGVLLRYSTPLFQLAEGFCSLLVIQAAGQITRWLVNRGRGSDTWMIGLLVLSASIISSSVYFLWRITNFPEISNVDAILIGVTITCAVFLCGWGIGSGRGNPVESSLLFAYVVLCIYQIFTDYLPASNETPPPPAQPEFPPFPPIIMASYSTLVYVLSTLPSAVHSGLTFFYAAFQTITPSVIISLAYRIFVFYAATRIIPAVRESGARALSEEPSLDDSDGAGKILGLLSWFSPSILVAVYTSLLMQHFATAEGNGAEWWTMQGGDAGGNIWRWINVAATMALYALELYLGKEDMDGSLTGHWKTD</sequence>
<organism evidence="2 3">
    <name type="scientific">Lachnellula cervina</name>
    <dbReference type="NCBI Taxonomy" id="1316786"/>
    <lineage>
        <taxon>Eukaryota</taxon>
        <taxon>Fungi</taxon>
        <taxon>Dikarya</taxon>
        <taxon>Ascomycota</taxon>
        <taxon>Pezizomycotina</taxon>
        <taxon>Leotiomycetes</taxon>
        <taxon>Helotiales</taxon>
        <taxon>Lachnaceae</taxon>
        <taxon>Lachnellula</taxon>
    </lineage>
</organism>
<proteinExistence type="predicted"/>